<name>A0A6A6YBP8_9PEZI</name>
<dbReference type="OrthoDB" id="498590at2759"/>
<dbReference type="Pfam" id="PF24571">
    <property type="entry name" value="HEAT_SCC3-SA"/>
    <property type="match status" value="1"/>
</dbReference>
<dbReference type="Pfam" id="PF08514">
    <property type="entry name" value="STAG"/>
    <property type="match status" value="1"/>
</dbReference>
<dbReference type="PANTHER" id="PTHR11199">
    <property type="entry name" value="STROMAL ANTIGEN"/>
    <property type="match status" value="1"/>
</dbReference>
<evidence type="ECO:0000313" key="5">
    <source>
        <dbReference type="RefSeq" id="XP_033573205.1"/>
    </source>
</evidence>
<feature type="domain" description="SCD" evidence="2">
    <location>
        <begin position="347"/>
        <end position="432"/>
    </location>
</feature>
<dbReference type="GO" id="GO:0008278">
    <property type="term" value="C:cohesin complex"/>
    <property type="evidence" value="ECO:0007669"/>
    <property type="project" value="TreeGrafter"/>
</dbReference>
<dbReference type="EMBL" id="MU003707">
    <property type="protein sequence ID" value="KAF2806241.1"/>
    <property type="molecule type" value="Genomic_DNA"/>
</dbReference>
<feature type="compositionally biased region" description="Acidic residues" evidence="1">
    <location>
        <begin position="1168"/>
        <end position="1205"/>
    </location>
</feature>
<dbReference type="Gene3D" id="1.25.10.10">
    <property type="entry name" value="Leucine-rich Repeat Variant"/>
    <property type="match status" value="1"/>
</dbReference>
<dbReference type="GO" id="GO:0005634">
    <property type="term" value="C:nucleus"/>
    <property type="evidence" value="ECO:0007669"/>
    <property type="project" value="TreeGrafter"/>
</dbReference>
<feature type="region of interest" description="Disordered" evidence="1">
    <location>
        <begin position="1163"/>
        <end position="1211"/>
    </location>
</feature>
<dbReference type="InterPro" id="IPR056396">
    <property type="entry name" value="HEAT_SCC3-SA"/>
</dbReference>
<organism evidence="3">
    <name type="scientific">Mytilinidion resinicola</name>
    <dbReference type="NCBI Taxonomy" id="574789"/>
    <lineage>
        <taxon>Eukaryota</taxon>
        <taxon>Fungi</taxon>
        <taxon>Dikarya</taxon>
        <taxon>Ascomycota</taxon>
        <taxon>Pezizomycotina</taxon>
        <taxon>Dothideomycetes</taxon>
        <taxon>Pleosporomycetidae</taxon>
        <taxon>Mytilinidiales</taxon>
        <taxon>Mytilinidiaceae</taxon>
        <taxon>Mytilinidion</taxon>
    </lineage>
</organism>
<dbReference type="GO" id="GO:0003682">
    <property type="term" value="F:chromatin binding"/>
    <property type="evidence" value="ECO:0007669"/>
    <property type="project" value="TreeGrafter"/>
</dbReference>
<feature type="compositionally biased region" description="Basic residues" evidence="1">
    <location>
        <begin position="82"/>
        <end position="100"/>
    </location>
</feature>
<feature type="region of interest" description="Disordered" evidence="1">
    <location>
        <begin position="1027"/>
        <end position="1076"/>
    </location>
</feature>
<gene>
    <name evidence="3 5" type="ORF">BDZ99DRAFT_422643</name>
</gene>
<reference evidence="5" key="2">
    <citation type="submission" date="2020-04" db="EMBL/GenBank/DDBJ databases">
        <authorList>
            <consortium name="NCBI Genome Project"/>
        </authorList>
    </citation>
    <scope>NUCLEOTIDE SEQUENCE</scope>
    <source>
        <strain evidence="5">CBS 304.34</strain>
    </source>
</reference>
<evidence type="ECO:0000313" key="3">
    <source>
        <dbReference type="EMBL" id="KAF2806241.1"/>
    </source>
</evidence>
<dbReference type="InterPro" id="IPR011989">
    <property type="entry name" value="ARM-like"/>
</dbReference>
<evidence type="ECO:0000259" key="2">
    <source>
        <dbReference type="PROSITE" id="PS51425"/>
    </source>
</evidence>
<reference evidence="5" key="3">
    <citation type="submission" date="2025-04" db="UniProtKB">
        <authorList>
            <consortium name="RefSeq"/>
        </authorList>
    </citation>
    <scope>IDENTIFICATION</scope>
    <source>
        <strain evidence="5">CBS 304.34</strain>
    </source>
</reference>
<feature type="compositionally biased region" description="Basic and acidic residues" evidence="1">
    <location>
        <begin position="1027"/>
        <end position="1040"/>
    </location>
</feature>
<dbReference type="GeneID" id="54457889"/>
<dbReference type="InterPro" id="IPR020839">
    <property type="entry name" value="SCD"/>
</dbReference>
<dbReference type="InterPro" id="IPR016024">
    <property type="entry name" value="ARM-type_fold"/>
</dbReference>
<dbReference type="PROSITE" id="PS51425">
    <property type="entry name" value="SCD"/>
    <property type="match status" value="1"/>
</dbReference>
<proteinExistence type="predicted"/>
<dbReference type="PANTHER" id="PTHR11199:SF0">
    <property type="entry name" value="LD34181P-RELATED"/>
    <property type="match status" value="1"/>
</dbReference>
<dbReference type="InterPro" id="IPR039662">
    <property type="entry name" value="Cohesin_Scc3/SA"/>
</dbReference>
<feature type="compositionally biased region" description="Acidic residues" evidence="1">
    <location>
        <begin position="53"/>
        <end position="78"/>
    </location>
</feature>
<dbReference type="GO" id="GO:0007062">
    <property type="term" value="P:sister chromatid cohesion"/>
    <property type="evidence" value="ECO:0007669"/>
    <property type="project" value="UniProtKB-ARBA"/>
</dbReference>
<feature type="region of interest" description="Disordered" evidence="1">
    <location>
        <begin position="964"/>
        <end position="984"/>
    </location>
</feature>
<dbReference type="InterPro" id="IPR013721">
    <property type="entry name" value="STAG"/>
</dbReference>
<dbReference type="SUPFAM" id="SSF48371">
    <property type="entry name" value="ARM repeat"/>
    <property type="match status" value="1"/>
</dbReference>
<reference evidence="3 5" key="1">
    <citation type="journal article" date="2020" name="Stud. Mycol.">
        <title>101 Dothideomycetes genomes: a test case for predicting lifestyles and emergence of pathogens.</title>
        <authorList>
            <person name="Haridas S."/>
            <person name="Albert R."/>
            <person name="Binder M."/>
            <person name="Bloem J."/>
            <person name="Labutti K."/>
            <person name="Salamov A."/>
            <person name="Andreopoulos B."/>
            <person name="Baker S."/>
            <person name="Barry K."/>
            <person name="Bills G."/>
            <person name="Bluhm B."/>
            <person name="Cannon C."/>
            <person name="Castanera R."/>
            <person name="Culley D."/>
            <person name="Daum C."/>
            <person name="Ezra D."/>
            <person name="Gonzalez J."/>
            <person name="Henrissat B."/>
            <person name="Kuo A."/>
            <person name="Liang C."/>
            <person name="Lipzen A."/>
            <person name="Lutzoni F."/>
            <person name="Magnuson J."/>
            <person name="Mondo S."/>
            <person name="Nolan M."/>
            <person name="Ohm R."/>
            <person name="Pangilinan J."/>
            <person name="Park H.-J."/>
            <person name="Ramirez L."/>
            <person name="Alfaro M."/>
            <person name="Sun H."/>
            <person name="Tritt A."/>
            <person name="Yoshinaga Y."/>
            <person name="Zwiers L.-H."/>
            <person name="Turgeon B."/>
            <person name="Goodwin S."/>
            <person name="Spatafora J."/>
            <person name="Crous P."/>
            <person name="Grigoriev I."/>
        </authorList>
    </citation>
    <scope>NUCLEOTIDE SEQUENCE</scope>
    <source>
        <strain evidence="3 5">CBS 304.34</strain>
    </source>
</reference>
<accession>A0A6A6YBP8</accession>
<dbReference type="AlphaFoldDB" id="A0A6A6YBP8"/>
<feature type="compositionally biased region" description="Polar residues" evidence="1">
    <location>
        <begin position="1"/>
        <end position="10"/>
    </location>
</feature>
<dbReference type="Proteomes" id="UP000504636">
    <property type="component" value="Unplaced"/>
</dbReference>
<feature type="region of interest" description="Disordered" evidence="1">
    <location>
        <begin position="1"/>
        <end position="108"/>
    </location>
</feature>
<sequence>MPARNSSMELSSPDAEPSSTAAPRKSGRVVKKPELVAAASSPSGSVKRKRDGDDDEDMDDASDEASDEESDGEPDEEELREKKRAKKKAAPRKPAPKKSKTNGEVSLAIRPAVTKQKKPRKARTVKMVDPEEAEGLYAEVFASGDDLNDVAARWITSFNENEAIAVAEIVNLVLKCAGCDSKVDNHDIDDPDSCATKLTDIQEEYQANDITEYPLVARGKSSAAFKANLAAFFRSLIESIAQTSLLFDNVVLMENLQVWISTLSSASNRPFRHTATVSSLAIITALCHVGKEIVESEAKARRQSEAEAKKARVNRGRVQGLEARAHEMGQRKETVDGWLREMFDAVFIHRYRDVDPKIRVDCIEALSEWITTYPEAFFDSHHLRYLGWVLSDTHAPSRATVIKSLQRLFKDKDKQVGLRTFTERFRTRIVEMATSDAEATVRASTVELLDTLLEAEMLEPDDIDSVGRLIFDSEPRVRKAVVGFFVENINVVYEGRIDEMGGQETLDETLVRPEDDDDYDSPRLEWLKLKCLVSQLEAYDSEEGELPNQIEHIAGSHFALIAAGIESRFSLAAQSLYDHMPEIRQWEILAGYLLFDHSQPTENGSTTDASAMLQQNCKLTEREEIILLEILNAAVKISLANASEPSTDAHKKTAKGRLTKAQREELIANQEQAVRHLALLIPRLLKKFGAIPDAASSVLNLERVLNLDVFQELRQDATLAALLDDINKQFMTHGNERVLLEASEALRHARGYEELREITDGKVQLLWDDTMNAFATLTKGRDLSTRGSLSDNILTGVTNTVLRIANLASISDCVQIFESVPTTPKPKSKPKAAKTASADTDTTIPPITALISLITRGVPQPDTDLIAETSAAEDALAIHALRAVLPYYMWKISHWKTAILSSTPIPDTDVAAVAARFDDTKDALIQVMNSRKGADEIRVEAAGVICDLYCIFMVLRDAKRSRDDRKKTKVKGKAQENGTAVDADEGPEDWEALIKPIDPDVRKHLLNVFAATELAFAKRAGKKLDGKANEKDKELQKDAETDIDADPLSDDDPVDSDDEAEEVVEDVEGSSANAAAEKTQRALLAEKRLCEIGGKMVMAVLGGLLDDSRGTVRKRLERNRTKLGASWREVCAFLERAKKGRAVAGGAKQVAKAKLASPKKARSKAIVIDDDSSEDEIMVDSGDEDGEGEGAGDAEEEEAEREADVESVMGD</sequence>
<dbReference type="GO" id="GO:0000785">
    <property type="term" value="C:chromatin"/>
    <property type="evidence" value="ECO:0007669"/>
    <property type="project" value="TreeGrafter"/>
</dbReference>
<protein>
    <recommendedName>
        <fullName evidence="2">SCD domain-containing protein</fullName>
    </recommendedName>
</protein>
<keyword evidence="4" id="KW-1185">Reference proteome</keyword>
<evidence type="ECO:0000256" key="1">
    <source>
        <dbReference type="SAM" id="MobiDB-lite"/>
    </source>
</evidence>
<evidence type="ECO:0000313" key="4">
    <source>
        <dbReference type="Proteomes" id="UP000504636"/>
    </source>
</evidence>
<dbReference type="RefSeq" id="XP_033573205.1">
    <property type="nucleotide sequence ID" value="XM_033716996.1"/>
</dbReference>
<dbReference type="Pfam" id="PF21581">
    <property type="entry name" value="SCD"/>
    <property type="match status" value="1"/>
</dbReference>
<feature type="compositionally biased region" description="Acidic residues" evidence="1">
    <location>
        <begin position="1041"/>
        <end position="1068"/>
    </location>
</feature>